<organism evidence="2">
    <name type="scientific">marine metagenome</name>
    <dbReference type="NCBI Taxonomy" id="408172"/>
    <lineage>
        <taxon>unclassified sequences</taxon>
        <taxon>metagenomes</taxon>
        <taxon>ecological metagenomes</taxon>
    </lineage>
</organism>
<feature type="domain" description="Phosphodiester glycosidase" evidence="1">
    <location>
        <begin position="25"/>
        <end position="240"/>
    </location>
</feature>
<accession>A0A382TKV4</accession>
<dbReference type="PANTHER" id="PTHR40446">
    <property type="entry name" value="N-ACETYLGLUCOSAMINE-1-PHOSPHODIESTER ALPHA-N-ACETYLGLUCOSAMINIDASE"/>
    <property type="match status" value="1"/>
</dbReference>
<evidence type="ECO:0000313" key="2">
    <source>
        <dbReference type="EMBL" id="SVD22710.1"/>
    </source>
</evidence>
<dbReference type="AlphaFoldDB" id="A0A382TKV4"/>
<dbReference type="PANTHER" id="PTHR40446:SF2">
    <property type="entry name" value="N-ACETYLGLUCOSAMINE-1-PHOSPHODIESTER ALPHA-N-ACETYLGLUCOSAMINIDASE"/>
    <property type="match status" value="1"/>
</dbReference>
<name>A0A382TKV4_9ZZZZ</name>
<dbReference type="EMBL" id="UINC01137396">
    <property type="protein sequence ID" value="SVD22710.1"/>
    <property type="molecule type" value="Genomic_DNA"/>
</dbReference>
<gene>
    <name evidence="2" type="ORF">METZ01_LOCUS375564</name>
</gene>
<sequence length="243" mass="26714">NKVKLLSSTDSDRRETPGQFAQRTDAIVVINAGYFLMDTKPARHVGMLKTKGLLREPASHTVYRDKSQYYVSRGAFGIDSLGAVDIGWASTRNDTIFLWDEVNQNRPGKPTALLDFEKGMPWNVPDAVHAGPVLITNRKINITTDEEVFFNTPIAGVQPRSAIGYTENGELILMVVDGRQADSRGVYLEELALLMAQFNCVESLNLDGGGSSAMVINGKLINRPLGLSSQREVMSAIGIYHQD</sequence>
<proteinExistence type="predicted"/>
<dbReference type="InterPro" id="IPR018711">
    <property type="entry name" value="NAGPA"/>
</dbReference>
<feature type="non-terminal residue" evidence="2">
    <location>
        <position position="1"/>
    </location>
</feature>
<protein>
    <recommendedName>
        <fullName evidence="1">Phosphodiester glycosidase domain-containing protein</fullName>
    </recommendedName>
</protein>
<evidence type="ECO:0000259" key="1">
    <source>
        <dbReference type="Pfam" id="PF09992"/>
    </source>
</evidence>
<reference evidence="2" key="1">
    <citation type="submission" date="2018-05" db="EMBL/GenBank/DDBJ databases">
        <authorList>
            <person name="Lanie J.A."/>
            <person name="Ng W.-L."/>
            <person name="Kazmierczak K.M."/>
            <person name="Andrzejewski T.M."/>
            <person name="Davidsen T.M."/>
            <person name="Wayne K.J."/>
            <person name="Tettelin H."/>
            <person name="Glass J.I."/>
            <person name="Rusch D."/>
            <person name="Podicherti R."/>
            <person name="Tsui H.-C.T."/>
            <person name="Winkler M.E."/>
        </authorList>
    </citation>
    <scope>NUCLEOTIDE SEQUENCE</scope>
</reference>
<dbReference type="Pfam" id="PF09992">
    <property type="entry name" value="NAGPA"/>
    <property type="match status" value="1"/>
</dbReference>